<dbReference type="Pfam" id="PF00574">
    <property type="entry name" value="CLP_protease"/>
    <property type="match status" value="1"/>
</dbReference>
<dbReference type="eggNOG" id="KOG0840">
    <property type="taxonomic scope" value="Eukaryota"/>
</dbReference>
<dbReference type="Proteomes" id="UP000001514">
    <property type="component" value="Unassembled WGS sequence"/>
</dbReference>
<dbReference type="Gramene" id="EFJ13768">
    <property type="protein sequence ID" value="EFJ13768"/>
    <property type="gene ID" value="SELMODRAFT_424284"/>
</dbReference>
<dbReference type="STRING" id="88036.D8SPE0"/>
<dbReference type="GO" id="GO:0051117">
    <property type="term" value="F:ATPase binding"/>
    <property type="evidence" value="ECO:0000318"/>
    <property type="project" value="GO_Central"/>
</dbReference>
<comment type="subunit">
    <text evidence="2">Component of the chloroplastic Clp protease core complex which consist of at least 16 proteins: CLPP4 (3 copies), CLPP5 (3 copies), CLPR4 (2 copies), ClpP1 (1 copy), CLPP6 (1 copy), CLPR2 (1 copy), CLPT1 (1 copy), CLPT2 (1 copy) and 3 copies of CLPP3 and/or CLPR1 and/or CLPR3. The core complex is organized in two heptameric rings, one containing CLPP3,4,5,6 in a 1:2:3:1 ratio and the other CLPP1 and CLPR1,2,3,4 in a 3:1:1:1:1 ratio.</text>
</comment>
<dbReference type="KEGG" id="smo:SELMODRAFT_424284"/>
<proteinExistence type="inferred from homology"/>
<dbReference type="PANTHER" id="PTHR10381">
    <property type="entry name" value="ATP-DEPENDENT CLP PROTEASE PROTEOLYTIC SUBUNIT"/>
    <property type="match status" value="1"/>
</dbReference>
<protein>
    <recommendedName>
        <fullName evidence="3">ATP-dependent Clp protease proteolytic subunit</fullName>
    </recommendedName>
</protein>
<dbReference type="InterPro" id="IPR023562">
    <property type="entry name" value="ClpP/TepA"/>
</dbReference>
<dbReference type="AlphaFoldDB" id="D8SPE0"/>
<dbReference type="SUPFAM" id="SSF52096">
    <property type="entry name" value="ClpP/crotonase"/>
    <property type="match status" value="1"/>
</dbReference>
<dbReference type="InterPro" id="IPR001907">
    <property type="entry name" value="ClpP"/>
</dbReference>
<dbReference type="CDD" id="cd07017">
    <property type="entry name" value="S14_ClpP_2"/>
    <property type="match status" value="1"/>
</dbReference>
<dbReference type="InParanoid" id="D8SPE0"/>
<dbReference type="PRINTS" id="PR00127">
    <property type="entry name" value="CLPPROTEASEP"/>
</dbReference>
<name>D8SPE0_SELML</name>
<evidence type="ECO:0000313" key="5">
    <source>
        <dbReference type="Proteomes" id="UP000001514"/>
    </source>
</evidence>
<dbReference type="FunFam" id="3.90.226.10:FF:000020">
    <property type="entry name" value="ATP-dependent Clp protease proteolytic subunit"/>
    <property type="match status" value="1"/>
</dbReference>
<dbReference type="GO" id="GO:0006515">
    <property type="term" value="P:protein quality control for misfolded or incompletely synthesized proteins"/>
    <property type="evidence" value="ECO:0000318"/>
    <property type="project" value="GO_Central"/>
</dbReference>
<evidence type="ECO:0000256" key="2">
    <source>
        <dbReference type="ARBA" id="ARBA00062827"/>
    </source>
</evidence>
<dbReference type="GO" id="GO:0004252">
    <property type="term" value="F:serine-type endopeptidase activity"/>
    <property type="evidence" value="ECO:0000318"/>
    <property type="project" value="GO_Central"/>
</dbReference>
<accession>D8SPE0</accession>
<dbReference type="OrthoDB" id="2017408at2759"/>
<dbReference type="FunCoup" id="D8SPE0">
    <property type="interactions" value="2752"/>
</dbReference>
<dbReference type="GO" id="GO:0009368">
    <property type="term" value="C:endopeptidase Clp complex"/>
    <property type="evidence" value="ECO:0000318"/>
    <property type="project" value="GO_Central"/>
</dbReference>
<keyword evidence="5" id="KW-1185">Reference proteome</keyword>
<dbReference type="PANTHER" id="PTHR10381:SF55">
    <property type="entry name" value="ATP-DEPENDENT CLP PROTEASE PROTEOLYTIC SUBUNIT-RELATED PROTEIN 1, CHLOROPLASTIC"/>
    <property type="match status" value="1"/>
</dbReference>
<dbReference type="HOGENOM" id="CLU_051940_0_0_1"/>
<evidence type="ECO:0000256" key="1">
    <source>
        <dbReference type="ARBA" id="ARBA00007039"/>
    </source>
</evidence>
<evidence type="ECO:0000313" key="4">
    <source>
        <dbReference type="EMBL" id="EFJ13768.1"/>
    </source>
</evidence>
<sequence length="357" mass="38881">MSPFVGRFEPPRLRLAASSSRFPAIASASMDHIPKRFHEDNLQDGLMDNFKNVPQSLYGLTPAQMDMFLVDDNPFTKKSKELTEESITSKAHYRDGSGVWSPASFQGGASRLSMSVNMYRGGGGGGLMRPKSAPPDLPSLLLDARIVYLGMAIVPAVTELIVAEMLFLDFDNPSKPIYLYINCSGTQNEKKESVGFETEAYAIADTMSYVKSKVYTVNCGMAFGQAAMLLSVGEKGFRAVQPSSSTKLYAPKVNQSSGSAIDMFIKAKELDSNTKYYIDLLAKGTGKPEEEIAKDIQRPKYFKAKEAVEYGLADKVIEEPDVLMDAKNYDELLLQSKAAKAGFGGRSGPQAAPAGPR</sequence>
<dbReference type="Gene3D" id="3.90.226.10">
    <property type="entry name" value="2-enoyl-CoA Hydratase, Chain A, domain 1"/>
    <property type="match status" value="1"/>
</dbReference>
<organism evidence="5">
    <name type="scientific">Selaginella moellendorffii</name>
    <name type="common">Spikemoss</name>
    <dbReference type="NCBI Taxonomy" id="88036"/>
    <lineage>
        <taxon>Eukaryota</taxon>
        <taxon>Viridiplantae</taxon>
        <taxon>Streptophyta</taxon>
        <taxon>Embryophyta</taxon>
        <taxon>Tracheophyta</taxon>
        <taxon>Lycopodiopsida</taxon>
        <taxon>Selaginellales</taxon>
        <taxon>Selaginellaceae</taxon>
        <taxon>Selaginella</taxon>
    </lineage>
</organism>
<gene>
    <name evidence="4" type="ORF">SELMODRAFT_424284</name>
</gene>
<reference evidence="4 5" key="1">
    <citation type="journal article" date="2011" name="Science">
        <title>The Selaginella genome identifies genetic changes associated with the evolution of vascular plants.</title>
        <authorList>
            <person name="Banks J.A."/>
            <person name="Nishiyama T."/>
            <person name="Hasebe M."/>
            <person name="Bowman J.L."/>
            <person name="Gribskov M."/>
            <person name="dePamphilis C."/>
            <person name="Albert V.A."/>
            <person name="Aono N."/>
            <person name="Aoyama T."/>
            <person name="Ambrose B.A."/>
            <person name="Ashton N.W."/>
            <person name="Axtell M.J."/>
            <person name="Barker E."/>
            <person name="Barker M.S."/>
            <person name="Bennetzen J.L."/>
            <person name="Bonawitz N.D."/>
            <person name="Chapple C."/>
            <person name="Cheng C."/>
            <person name="Correa L.G."/>
            <person name="Dacre M."/>
            <person name="DeBarry J."/>
            <person name="Dreyer I."/>
            <person name="Elias M."/>
            <person name="Engstrom E.M."/>
            <person name="Estelle M."/>
            <person name="Feng L."/>
            <person name="Finet C."/>
            <person name="Floyd S.K."/>
            <person name="Frommer W.B."/>
            <person name="Fujita T."/>
            <person name="Gramzow L."/>
            <person name="Gutensohn M."/>
            <person name="Harholt J."/>
            <person name="Hattori M."/>
            <person name="Heyl A."/>
            <person name="Hirai T."/>
            <person name="Hiwatashi Y."/>
            <person name="Ishikawa M."/>
            <person name="Iwata M."/>
            <person name="Karol K.G."/>
            <person name="Koehler B."/>
            <person name="Kolukisaoglu U."/>
            <person name="Kubo M."/>
            <person name="Kurata T."/>
            <person name="Lalonde S."/>
            <person name="Li K."/>
            <person name="Li Y."/>
            <person name="Litt A."/>
            <person name="Lyons E."/>
            <person name="Manning G."/>
            <person name="Maruyama T."/>
            <person name="Michael T.P."/>
            <person name="Mikami K."/>
            <person name="Miyazaki S."/>
            <person name="Morinaga S."/>
            <person name="Murata T."/>
            <person name="Mueller-Roeber B."/>
            <person name="Nelson D.R."/>
            <person name="Obara M."/>
            <person name="Oguri Y."/>
            <person name="Olmstead R.G."/>
            <person name="Onodera N."/>
            <person name="Petersen B.L."/>
            <person name="Pils B."/>
            <person name="Prigge M."/>
            <person name="Rensing S.A."/>
            <person name="Riano-Pachon D.M."/>
            <person name="Roberts A.W."/>
            <person name="Sato Y."/>
            <person name="Scheller H.V."/>
            <person name="Schulz B."/>
            <person name="Schulz C."/>
            <person name="Shakirov E.V."/>
            <person name="Shibagaki N."/>
            <person name="Shinohara N."/>
            <person name="Shippen D.E."/>
            <person name="Soerensen I."/>
            <person name="Sotooka R."/>
            <person name="Sugimoto N."/>
            <person name="Sugita M."/>
            <person name="Sumikawa N."/>
            <person name="Tanurdzic M."/>
            <person name="Theissen G."/>
            <person name="Ulvskov P."/>
            <person name="Wakazuki S."/>
            <person name="Weng J.K."/>
            <person name="Willats W.W."/>
            <person name="Wipf D."/>
            <person name="Wolf P.G."/>
            <person name="Yang L."/>
            <person name="Zimmer A.D."/>
            <person name="Zhu Q."/>
            <person name="Mitros T."/>
            <person name="Hellsten U."/>
            <person name="Loque D."/>
            <person name="Otillar R."/>
            <person name="Salamov A."/>
            <person name="Schmutz J."/>
            <person name="Shapiro H."/>
            <person name="Lindquist E."/>
            <person name="Lucas S."/>
            <person name="Rokhsar D."/>
            <person name="Grigoriev I.V."/>
        </authorList>
    </citation>
    <scope>NUCLEOTIDE SEQUENCE [LARGE SCALE GENOMIC DNA]</scope>
</reference>
<comment type="similarity">
    <text evidence="1 3">Belongs to the peptidase S14 family.</text>
</comment>
<dbReference type="InterPro" id="IPR029045">
    <property type="entry name" value="ClpP/crotonase-like_dom_sf"/>
</dbReference>
<dbReference type="GO" id="GO:0009536">
    <property type="term" value="C:plastid"/>
    <property type="evidence" value="ECO:0007669"/>
    <property type="project" value="UniProtKB-ARBA"/>
</dbReference>
<dbReference type="OMA" id="RYSMSVS"/>
<evidence type="ECO:0000256" key="3">
    <source>
        <dbReference type="RuleBase" id="RU003567"/>
    </source>
</evidence>
<dbReference type="EMBL" id="GL377631">
    <property type="protein sequence ID" value="EFJ13768.1"/>
    <property type="molecule type" value="Genomic_DNA"/>
</dbReference>
<dbReference type="GO" id="GO:0004176">
    <property type="term" value="F:ATP-dependent peptidase activity"/>
    <property type="evidence" value="ECO:0000318"/>
    <property type="project" value="GO_Central"/>
</dbReference>